<accession>A0A1L3J5Y9</accession>
<dbReference type="EMBL" id="CP018153">
    <property type="protein sequence ID" value="APG60545.1"/>
    <property type="molecule type" value="Genomic_DNA"/>
</dbReference>
<dbReference type="STRING" id="1913577.LPB144_09080"/>
<dbReference type="InterPro" id="IPR026461">
    <property type="entry name" value="Trfase_2_rSAM/seldom_assoc"/>
</dbReference>
<evidence type="ECO:0000259" key="6">
    <source>
        <dbReference type="Pfam" id="PF00535"/>
    </source>
</evidence>
<name>A0A1L3J5Y9_9FLAO</name>
<organism evidence="7 8">
    <name type="scientific">Christiangramia salexigens</name>
    <dbReference type="NCBI Taxonomy" id="1913577"/>
    <lineage>
        <taxon>Bacteria</taxon>
        <taxon>Pseudomonadati</taxon>
        <taxon>Bacteroidota</taxon>
        <taxon>Flavobacteriia</taxon>
        <taxon>Flavobacteriales</taxon>
        <taxon>Flavobacteriaceae</taxon>
        <taxon>Christiangramia</taxon>
    </lineage>
</organism>
<keyword evidence="8" id="KW-1185">Reference proteome</keyword>
<gene>
    <name evidence="7" type="ORF">LPB144_09080</name>
</gene>
<dbReference type="SUPFAM" id="SSF53448">
    <property type="entry name" value="Nucleotide-diphospho-sugar transferases"/>
    <property type="match status" value="1"/>
</dbReference>
<evidence type="ECO:0000256" key="4">
    <source>
        <dbReference type="ARBA" id="ARBA00022679"/>
    </source>
</evidence>
<dbReference type="GO" id="GO:0016757">
    <property type="term" value="F:glycosyltransferase activity"/>
    <property type="evidence" value="ECO:0007669"/>
    <property type="project" value="UniProtKB-KW"/>
</dbReference>
<dbReference type="Pfam" id="PF00535">
    <property type="entry name" value="Glycos_transf_2"/>
    <property type="match status" value="1"/>
</dbReference>
<dbReference type="InterPro" id="IPR029044">
    <property type="entry name" value="Nucleotide-diphossugar_trans"/>
</dbReference>
<evidence type="ECO:0000256" key="2">
    <source>
        <dbReference type="ARBA" id="ARBA00022475"/>
    </source>
</evidence>
<protein>
    <submittedName>
        <fullName evidence="7">Glycosyl transferase family 2</fullName>
    </submittedName>
</protein>
<dbReference type="PANTHER" id="PTHR43646">
    <property type="entry name" value="GLYCOSYLTRANSFERASE"/>
    <property type="match status" value="1"/>
</dbReference>
<proteinExistence type="predicted"/>
<evidence type="ECO:0000256" key="3">
    <source>
        <dbReference type="ARBA" id="ARBA00022676"/>
    </source>
</evidence>
<comment type="subcellular location">
    <subcellularLocation>
        <location evidence="1">Cell membrane</location>
    </subcellularLocation>
</comment>
<evidence type="ECO:0000313" key="8">
    <source>
        <dbReference type="Proteomes" id="UP000182510"/>
    </source>
</evidence>
<keyword evidence="5" id="KW-0472">Membrane</keyword>
<dbReference type="KEGG" id="grl:LPB144_09080"/>
<dbReference type="AlphaFoldDB" id="A0A1L3J5Y9"/>
<dbReference type="NCBIfam" id="TIGR04283">
    <property type="entry name" value="glyco_like_mftF"/>
    <property type="match status" value="1"/>
</dbReference>
<reference evidence="7 8" key="1">
    <citation type="submission" date="2016-11" db="EMBL/GenBank/DDBJ databases">
        <title>Gramella sp. LPB0144 isolated from marine environment.</title>
        <authorList>
            <person name="Kim E."/>
            <person name="Yi H."/>
        </authorList>
    </citation>
    <scope>NUCLEOTIDE SEQUENCE [LARGE SCALE GENOMIC DNA]</scope>
    <source>
        <strain evidence="7 8">LPB0144</strain>
    </source>
</reference>
<feature type="domain" description="Glycosyltransferase 2-like" evidence="6">
    <location>
        <begin position="3"/>
        <end position="119"/>
    </location>
</feature>
<evidence type="ECO:0000313" key="7">
    <source>
        <dbReference type="EMBL" id="APG60545.1"/>
    </source>
</evidence>
<dbReference type="CDD" id="cd02522">
    <property type="entry name" value="GT_2_like_a"/>
    <property type="match status" value="1"/>
</dbReference>
<sequence length="228" mass="26467">MISIIIPVYNEEERLPALLRHLDVVSSGIVSEIIIVDGGSSDKTAEIAQAAENIVFHTSEKGRALQMNAGAKIAKTDIFYFLHADSFPPKDFDALILKEVQNGNLAGCFQMKFDKDHWWLNLMGWFTKLNHISCRGGDQSLFVTRDLFTKLQGFDESYKVYEDNEFIKKLYGEKQFTVIKSWITTSARLYDRMGIWKTQRLFAEIYWKKRRGASAEELYEHYYKRLNL</sequence>
<keyword evidence="3" id="KW-0328">Glycosyltransferase</keyword>
<evidence type="ECO:0000256" key="5">
    <source>
        <dbReference type="ARBA" id="ARBA00023136"/>
    </source>
</evidence>
<dbReference type="PANTHER" id="PTHR43646:SF2">
    <property type="entry name" value="GLYCOSYLTRANSFERASE 2-LIKE DOMAIN-CONTAINING PROTEIN"/>
    <property type="match status" value="1"/>
</dbReference>
<evidence type="ECO:0000256" key="1">
    <source>
        <dbReference type="ARBA" id="ARBA00004236"/>
    </source>
</evidence>
<dbReference type="RefSeq" id="WP_072553234.1">
    <property type="nucleotide sequence ID" value="NZ_CP018153.1"/>
</dbReference>
<keyword evidence="2" id="KW-1003">Cell membrane</keyword>
<dbReference type="InterPro" id="IPR001173">
    <property type="entry name" value="Glyco_trans_2-like"/>
</dbReference>
<dbReference type="OrthoDB" id="9810303at2"/>
<keyword evidence="4 7" id="KW-0808">Transferase</keyword>
<dbReference type="Proteomes" id="UP000182510">
    <property type="component" value="Chromosome"/>
</dbReference>
<dbReference type="Gene3D" id="3.90.550.10">
    <property type="entry name" value="Spore Coat Polysaccharide Biosynthesis Protein SpsA, Chain A"/>
    <property type="match status" value="1"/>
</dbReference>
<dbReference type="GO" id="GO:0005886">
    <property type="term" value="C:plasma membrane"/>
    <property type="evidence" value="ECO:0007669"/>
    <property type="project" value="UniProtKB-SubCell"/>
</dbReference>